<dbReference type="RefSeq" id="WP_170131125.1">
    <property type="nucleotide sequence ID" value="NZ_QJSX01000016.1"/>
</dbReference>
<evidence type="ECO:0000313" key="1">
    <source>
        <dbReference type="EMBL" id="PYE50970.1"/>
    </source>
</evidence>
<keyword evidence="2" id="KW-1185">Reference proteome</keyword>
<evidence type="ECO:0000313" key="2">
    <source>
        <dbReference type="Proteomes" id="UP000248326"/>
    </source>
</evidence>
<dbReference type="AlphaFoldDB" id="A0A318S710"/>
<organism evidence="1 2">
    <name type="scientific">Deinococcus yavapaiensis KR-236</name>
    <dbReference type="NCBI Taxonomy" id="694435"/>
    <lineage>
        <taxon>Bacteria</taxon>
        <taxon>Thermotogati</taxon>
        <taxon>Deinococcota</taxon>
        <taxon>Deinococci</taxon>
        <taxon>Deinococcales</taxon>
        <taxon>Deinococcaceae</taxon>
        <taxon>Deinococcus</taxon>
    </lineage>
</organism>
<reference evidence="1 2" key="1">
    <citation type="submission" date="2018-06" db="EMBL/GenBank/DDBJ databases">
        <title>Genomic Encyclopedia of Type Strains, Phase IV (KMG-IV): sequencing the most valuable type-strain genomes for metagenomic binning, comparative biology and taxonomic classification.</title>
        <authorList>
            <person name="Goeker M."/>
        </authorList>
    </citation>
    <scope>NUCLEOTIDE SEQUENCE [LARGE SCALE GENOMIC DNA]</scope>
    <source>
        <strain evidence="1 2">DSM 18048</strain>
    </source>
</reference>
<gene>
    <name evidence="1" type="ORF">DES52_11637</name>
</gene>
<comment type="caution">
    <text evidence="1">The sequence shown here is derived from an EMBL/GenBank/DDBJ whole genome shotgun (WGS) entry which is preliminary data.</text>
</comment>
<accession>A0A318S710</accession>
<proteinExistence type="predicted"/>
<sequence length="57" mass="6608">MPPHFAATHEETRRVNDSSNVAYVQIRELQKRNVPLKVPALQVRSDFTLVHGKRNVR</sequence>
<dbReference type="Proteomes" id="UP000248326">
    <property type="component" value="Unassembled WGS sequence"/>
</dbReference>
<protein>
    <submittedName>
        <fullName evidence="1">Uncharacterized protein</fullName>
    </submittedName>
</protein>
<name>A0A318S710_9DEIO</name>
<dbReference type="EMBL" id="QJSX01000016">
    <property type="protein sequence ID" value="PYE50970.1"/>
    <property type="molecule type" value="Genomic_DNA"/>
</dbReference>